<evidence type="ECO:0000256" key="1">
    <source>
        <dbReference type="ARBA" id="ARBA00008383"/>
    </source>
</evidence>
<dbReference type="PANTHER" id="PTHR48229">
    <property type="entry name" value="CAIB/BAIF FAMILY ENZYME (AFU_ORTHOLOGUE AFUA_1G05360)-RELATED"/>
    <property type="match status" value="1"/>
</dbReference>
<dbReference type="OMA" id="WGHIGPS"/>
<dbReference type="Proteomes" id="UP000242180">
    <property type="component" value="Unassembled WGS sequence"/>
</dbReference>
<keyword evidence="2" id="KW-0808">Transferase</keyword>
<dbReference type="InterPro" id="IPR023606">
    <property type="entry name" value="CoA-Trfase_III_dom_1_sf"/>
</dbReference>
<name>A0A1X2HHG4_SYNRA</name>
<comment type="similarity">
    <text evidence="1">Belongs to the CoA-transferase III family.</text>
</comment>
<dbReference type="AlphaFoldDB" id="A0A1X2HHG4"/>
<reference evidence="2 3" key="1">
    <citation type="submission" date="2016-07" db="EMBL/GenBank/DDBJ databases">
        <title>Pervasive Adenine N6-methylation of Active Genes in Fungi.</title>
        <authorList>
            <consortium name="DOE Joint Genome Institute"/>
            <person name="Mondo S.J."/>
            <person name="Dannebaum R.O."/>
            <person name="Kuo R.C."/>
            <person name="Labutti K."/>
            <person name="Haridas S."/>
            <person name="Kuo A."/>
            <person name="Salamov A."/>
            <person name="Ahrendt S.R."/>
            <person name="Lipzen A."/>
            <person name="Sullivan W."/>
            <person name="Andreopoulos W.B."/>
            <person name="Clum A."/>
            <person name="Lindquist E."/>
            <person name="Daum C."/>
            <person name="Ramamoorthy G.K."/>
            <person name="Gryganskyi A."/>
            <person name="Culley D."/>
            <person name="Magnuson J.K."/>
            <person name="James T.Y."/>
            <person name="O'Malley M.A."/>
            <person name="Stajich J.E."/>
            <person name="Spatafora J.W."/>
            <person name="Visel A."/>
            <person name="Grigoriev I.V."/>
        </authorList>
    </citation>
    <scope>NUCLEOTIDE SEQUENCE [LARGE SCALE GENOMIC DNA]</scope>
    <source>
        <strain evidence="2 3">NRRL 2496</strain>
    </source>
</reference>
<evidence type="ECO:0000313" key="3">
    <source>
        <dbReference type="Proteomes" id="UP000242180"/>
    </source>
</evidence>
<accession>A0A1X2HHG4</accession>
<organism evidence="2 3">
    <name type="scientific">Syncephalastrum racemosum</name>
    <name type="common">Filamentous fungus</name>
    <dbReference type="NCBI Taxonomy" id="13706"/>
    <lineage>
        <taxon>Eukaryota</taxon>
        <taxon>Fungi</taxon>
        <taxon>Fungi incertae sedis</taxon>
        <taxon>Mucoromycota</taxon>
        <taxon>Mucoromycotina</taxon>
        <taxon>Mucoromycetes</taxon>
        <taxon>Mucorales</taxon>
        <taxon>Syncephalastraceae</taxon>
        <taxon>Syncephalastrum</taxon>
    </lineage>
</organism>
<dbReference type="InterPro" id="IPR003673">
    <property type="entry name" value="CoA-Trfase_fam_III"/>
</dbReference>
<dbReference type="SUPFAM" id="SSF89796">
    <property type="entry name" value="CoA-transferase family III (CaiB/BaiF)"/>
    <property type="match status" value="2"/>
</dbReference>
<protein>
    <submittedName>
        <fullName evidence="2">CoA-transferase family III domain-containing protein</fullName>
    </submittedName>
</protein>
<sequence>MPTLENQPPYFSSVPAEARRQLHRYAAENPTLALTPEYIDEHIIFEGSDMPLLPGGLKSDALVSAAFGAFGAVADQVAALRYGSKPSNITVNTDHATYFLAAPALFSINGVTPPDCKQLAPNWEEEGMWTPPLHNAATRIYPTKDGRWFQFHGDLNASALLKDIGIEDRRDITNQEAQKIIGDWIMQYTADEIEAMMVQLKHSGSKCYKPEEWLATPMGAALARQPLFDVREIGTSPGQPAAFPQAKNRRILEGIKVVEFVRVIAGPTIGRTLAELGAQVIKVNPPKLRDITSLQYTLTAGTHTVALDAKDSVEKEQLEDLVSQADVFINGFRPKSLERLGFGKQRVMELVKRKKGPDAGIVYVDESCYGPEGPYSCRTGWQQIADTASGASYVQGRTLGLPDEECILPPLPISDLVTGVIGATSTLCALRDRAKRGGDYYVSACLTKYDMDAVAAGVYPEQVLQAREIQYEGLNSMDNVAELLAKVMNGLMPKRAGDLDIRGDSPYFTEFSEGPFERIRILAPVAQIDQYPSKWDHSPRPYGYDAPTFEY</sequence>
<evidence type="ECO:0000313" key="2">
    <source>
        <dbReference type="EMBL" id="ORY97886.1"/>
    </source>
</evidence>
<dbReference type="OrthoDB" id="2308815at2759"/>
<keyword evidence="3" id="KW-1185">Reference proteome</keyword>
<gene>
    <name evidence="2" type="ORF">BCR43DRAFT_514246</name>
</gene>
<dbReference type="GO" id="GO:0016740">
    <property type="term" value="F:transferase activity"/>
    <property type="evidence" value="ECO:0007669"/>
    <property type="project" value="UniProtKB-KW"/>
</dbReference>
<comment type="caution">
    <text evidence="2">The sequence shown here is derived from an EMBL/GenBank/DDBJ whole genome shotgun (WGS) entry which is preliminary data.</text>
</comment>
<dbReference type="Gene3D" id="3.40.50.10540">
    <property type="entry name" value="Crotonobetainyl-coa:carnitine coa-transferase, domain 1"/>
    <property type="match status" value="1"/>
</dbReference>
<dbReference type="InterPro" id="IPR052985">
    <property type="entry name" value="CoA-trans_III_biosynth/detox"/>
</dbReference>
<dbReference type="InParanoid" id="A0A1X2HHG4"/>
<dbReference type="EMBL" id="MCGN01000004">
    <property type="protein sequence ID" value="ORY97886.1"/>
    <property type="molecule type" value="Genomic_DNA"/>
</dbReference>
<dbReference type="STRING" id="13706.A0A1X2HHG4"/>
<dbReference type="PANTHER" id="PTHR48229:SF1">
    <property type="entry name" value="ALPHA METHYLACYL-COA RACEMASE-RELATED"/>
    <property type="match status" value="1"/>
</dbReference>
<dbReference type="Pfam" id="PF02515">
    <property type="entry name" value="CoA_transf_3"/>
    <property type="match status" value="1"/>
</dbReference>
<proteinExistence type="inferred from homology"/>